<keyword evidence="5" id="KW-0501">Molybdenum cofactor biosynthesis</keyword>
<evidence type="ECO:0000256" key="2">
    <source>
        <dbReference type="ARBA" id="ARBA00005046"/>
    </source>
</evidence>
<evidence type="ECO:0000256" key="4">
    <source>
        <dbReference type="ARBA" id="ARBA00015262"/>
    </source>
</evidence>
<organism evidence="7 8">
    <name type="scientific">Aquibacillus rhizosphaerae</name>
    <dbReference type="NCBI Taxonomy" id="3051431"/>
    <lineage>
        <taxon>Bacteria</taxon>
        <taxon>Bacillati</taxon>
        <taxon>Bacillota</taxon>
        <taxon>Bacilli</taxon>
        <taxon>Bacillales</taxon>
        <taxon>Bacillaceae</taxon>
        <taxon>Aquibacillus</taxon>
    </lineage>
</organism>
<evidence type="ECO:0000259" key="6">
    <source>
        <dbReference type="SMART" id="SM00852"/>
    </source>
</evidence>
<dbReference type="PANTHER" id="PTHR43232">
    <property type="entry name" value="MOLYBDENUM COFACTOR BIOSYNTHESIS PROTEIN B"/>
    <property type="match status" value="1"/>
</dbReference>
<comment type="function">
    <text evidence="1">May be involved in the biosynthesis of molybdopterin.</text>
</comment>
<dbReference type="Gene3D" id="3.40.980.10">
    <property type="entry name" value="MoaB/Mog-like domain"/>
    <property type="match status" value="1"/>
</dbReference>
<reference evidence="7 8" key="1">
    <citation type="submission" date="2023-06" db="EMBL/GenBank/DDBJ databases">
        <title>Aquibacillus rhizosphaerae LR5S19.</title>
        <authorList>
            <person name="Sun J.-Q."/>
        </authorList>
    </citation>
    <scope>NUCLEOTIDE SEQUENCE [LARGE SCALE GENOMIC DNA]</scope>
    <source>
        <strain evidence="7 8">LR5S19</strain>
    </source>
</reference>
<dbReference type="RefSeq" id="WP_285933314.1">
    <property type="nucleotide sequence ID" value="NZ_JASTZU010000051.1"/>
</dbReference>
<dbReference type="Proteomes" id="UP001235343">
    <property type="component" value="Unassembled WGS sequence"/>
</dbReference>
<evidence type="ECO:0000256" key="1">
    <source>
        <dbReference type="ARBA" id="ARBA00003487"/>
    </source>
</evidence>
<comment type="pathway">
    <text evidence="2">Cofactor biosynthesis; molybdopterin biosynthesis.</text>
</comment>
<comment type="similarity">
    <text evidence="3">Belongs to the MoaB/Mog family.</text>
</comment>
<dbReference type="SMART" id="SM00852">
    <property type="entry name" value="MoCF_biosynth"/>
    <property type="match status" value="1"/>
</dbReference>
<dbReference type="NCBIfam" id="TIGR00177">
    <property type="entry name" value="molyb_syn"/>
    <property type="match status" value="1"/>
</dbReference>
<evidence type="ECO:0000256" key="5">
    <source>
        <dbReference type="ARBA" id="ARBA00023150"/>
    </source>
</evidence>
<protein>
    <recommendedName>
        <fullName evidence="4">Molybdenum cofactor biosynthesis protein B</fullName>
    </recommendedName>
</protein>
<evidence type="ECO:0000313" key="7">
    <source>
        <dbReference type="EMBL" id="MDL4842029.1"/>
    </source>
</evidence>
<gene>
    <name evidence="7" type="ORF">QQS35_16445</name>
</gene>
<accession>A0ABT7L9H7</accession>
<dbReference type="EMBL" id="JASTZU010000051">
    <property type="protein sequence ID" value="MDL4842029.1"/>
    <property type="molecule type" value="Genomic_DNA"/>
</dbReference>
<dbReference type="PANTHER" id="PTHR43232:SF2">
    <property type="entry name" value="MOLYBDENUM COFACTOR BIOSYNTHESIS PROTEIN B"/>
    <property type="match status" value="1"/>
</dbReference>
<dbReference type="InterPro" id="IPR001453">
    <property type="entry name" value="MoaB/Mog_dom"/>
</dbReference>
<proteinExistence type="inferred from homology"/>
<feature type="domain" description="MoaB/Mog" evidence="6">
    <location>
        <begin position="1"/>
        <end position="144"/>
    </location>
</feature>
<dbReference type="PIRSF" id="PIRSF006443">
    <property type="entry name" value="MoaB"/>
    <property type="match status" value="1"/>
</dbReference>
<dbReference type="InterPro" id="IPR012245">
    <property type="entry name" value="MoaB"/>
</dbReference>
<evidence type="ECO:0000313" key="8">
    <source>
        <dbReference type="Proteomes" id="UP001235343"/>
    </source>
</evidence>
<dbReference type="Pfam" id="PF00994">
    <property type="entry name" value="MoCF_biosynth"/>
    <property type="match status" value="1"/>
</dbReference>
<comment type="caution">
    <text evidence="7">The sequence shown here is derived from an EMBL/GenBank/DDBJ whole genome shotgun (WGS) entry which is preliminary data.</text>
</comment>
<dbReference type="InterPro" id="IPR008284">
    <property type="entry name" value="MoCF_biosynth_CS"/>
</dbReference>
<dbReference type="CDD" id="cd00886">
    <property type="entry name" value="MogA_MoaB"/>
    <property type="match status" value="1"/>
</dbReference>
<name>A0ABT7L9H7_9BACI</name>
<dbReference type="SUPFAM" id="SSF53218">
    <property type="entry name" value="Molybdenum cofactor biosynthesis proteins"/>
    <property type="match status" value="1"/>
</dbReference>
<dbReference type="PROSITE" id="PS01078">
    <property type="entry name" value="MOCF_BIOSYNTHESIS_1"/>
    <property type="match status" value="1"/>
</dbReference>
<evidence type="ECO:0000256" key="3">
    <source>
        <dbReference type="ARBA" id="ARBA00006112"/>
    </source>
</evidence>
<sequence length="153" mass="16603">MTVSDTRTEATDKSGQLIKELLLESGHQVKSYQIVRDDISEINTAVTHGINENAIDAVIINGGTGIAKRDVTIEAVRTLLDKELPGFGEIFRYLSYELDIGSAAIMSRALAGVARETALFSIPGSSGAVKLAMEKLILPEMGHIVMELRKDME</sequence>
<dbReference type="InterPro" id="IPR036425">
    <property type="entry name" value="MoaB/Mog-like_dom_sf"/>
</dbReference>
<keyword evidence="8" id="KW-1185">Reference proteome</keyword>